<accession>H7FUD8</accession>
<keyword evidence="2" id="KW-1185">Reference proteome</keyword>
<organism evidence="1 2">
    <name type="scientific">Flavobacterium frigoris (strain PS1)</name>
    <dbReference type="NCBI Taxonomy" id="1086011"/>
    <lineage>
        <taxon>Bacteria</taxon>
        <taxon>Pseudomonadati</taxon>
        <taxon>Bacteroidota</taxon>
        <taxon>Flavobacteriia</taxon>
        <taxon>Flavobacteriales</taxon>
        <taxon>Flavobacteriaceae</taxon>
        <taxon>Flavobacterium</taxon>
    </lineage>
</organism>
<protein>
    <submittedName>
        <fullName evidence="1">Uncharacterized protein</fullName>
    </submittedName>
</protein>
<evidence type="ECO:0000313" key="2">
    <source>
        <dbReference type="Proteomes" id="UP000005566"/>
    </source>
</evidence>
<gene>
    <name evidence="1" type="ORF">HJ01_02683</name>
</gene>
<sequence length="40" mass="4393">MTFGFILLNLLTSLTYASQKPKHPCETIGSLAINILNESL</sequence>
<dbReference type="STRING" id="1086011.HJ01_02683"/>
<reference evidence="1 2" key="1">
    <citation type="journal article" date="2014" name="Acta Crystallogr. D">
        <title>Structure-based characterization and antifreeze properties of a hyperactive ice-binding protein from the Antarctic bacterium Flavobacterium frigoris PS1.</title>
        <authorList>
            <person name="Do H."/>
            <person name="Kim S.J."/>
            <person name="Kim H.J."/>
            <person name="Lee J.H."/>
        </authorList>
    </citation>
    <scope>NUCLEOTIDE SEQUENCE [LARGE SCALE GENOMIC DNA]</scope>
    <source>
        <strain evidence="1 2">PS1</strain>
    </source>
</reference>
<dbReference type="EMBL" id="AHKF01000020">
    <property type="protein sequence ID" value="EIA07815.1"/>
    <property type="molecule type" value="Genomic_DNA"/>
</dbReference>
<proteinExistence type="predicted"/>
<dbReference type="AlphaFoldDB" id="H7FUD8"/>
<comment type="caution">
    <text evidence="1">The sequence shown here is derived from an EMBL/GenBank/DDBJ whole genome shotgun (WGS) entry which is preliminary data.</text>
</comment>
<name>H7FUD8_FLAFP</name>
<evidence type="ECO:0000313" key="1">
    <source>
        <dbReference type="EMBL" id="EIA07815.1"/>
    </source>
</evidence>
<dbReference type="Proteomes" id="UP000005566">
    <property type="component" value="Unassembled WGS sequence"/>
</dbReference>